<feature type="domain" description="HTH gntR-type" evidence="4">
    <location>
        <begin position="14"/>
        <end position="81"/>
    </location>
</feature>
<dbReference type="SUPFAM" id="SSF48008">
    <property type="entry name" value="GntR ligand-binding domain-like"/>
    <property type="match status" value="1"/>
</dbReference>
<dbReference type="SMART" id="SM00895">
    <property type="entry name" value="FCD"/>
    <property type="match status" value="1"/>
</dbReference>
<dbReference type="InterPro" id="IPR000524">
    <property type="entry name" value="Tscrpt_reg_HTH_GntR"/>
</dbReference>
<evidence type="ECO:0000256" key="2">
    <source>
        <dbReference type="ARBA" id="ARBA00023125"/>
    </source>
</evidence>
<dbReference type="InterPro" id="IPR008920">
    <property type="entry name" value="TF_FadR/GntR_C"/>
</dbReference>
<dbReference type="PANTHER" id="PTHR43537">
    <property type="entry name" value="TRANSCRIPTIONAL REGULATOR, GNTR FAMILY"/>
    <property type="match status" value="1"/>
</dbReference>
<dbReference type="InterPro" id="IPR036388">
    <property type="entry name" value="WH-like_DNA-bd_sf"/>
</dbReference>
<dbReference type="SMART" id="SM00345">
    <property type="entry name" value="HTH_GNTR"/>
    <property type="match status" value="1"/>
</dbReference>
<evidence type="ECO:0000313" key="6">
    <source>
        <dbReference type="Proteomes" id="UP000249185"/>
    </source>
</evidence>
<keyword evidence="3" id="KW-0804">Transcription</keyword>
<dbReference type="Gene3D" id="1.20.120.530">
    <property type="entry name" value="GntR ligand-binding domain-like"/>
    <property type="match status" value="1"/>
</dbReference>
<dbReference type="CDD" id="cd07377">
    <property type="entry name" value="WHTH_GntR"/>
    <property type="match status" value="1"/>
</dbReference>
<protein>
    <submittedName>
        <fullName evidence="5">GntR family transcriptional regulator</fullName>
    </submittedName>
</protein>
<comment type="caution">
    <text evidence="5">The sequence shown here is derived from an EMBL/GenBank/DDBJ whole genome shotgun (WGS) entry which is preliminary data.</text>
</comment>
<reference evidence="5 6" key="1">
    <citation type="submission" date="2017-08" db="EMBL/GenBank/DDBJ databases">
        <title>Infants hospitalized years apart are colonized by the same room-sourced microbial strains.</title>
        <authorList>
            <person name="Brooks B."/>
            <person name="Olm M.R."/>
            <person name="Firek B.A."/>
            <person name="Baker R."/>
            <person name="Thomas B.C."/>
            <person name="Morowitz M.J."/>
            <person name="Banfield J.F."/>
        </authorList>
    </citation>
    <scope>NUCLEOTIDE SEQUENCE [LARGE SCALE GENOMIC DNA]</scope>
    <source>
        <strain evidence="5">S2_005_002_R2_34</strain>
    </source>
</reference>
<name>A0A2W5N0M6_RHOSU</name>
<evidence type="ECO:0000256" key="3">
    <source>
        <dbReference type="ARBA" id="ARBA00023163"/>
    </source>
</evidence>
<dbReference type="GO" id="GO:0003700">
    <property type="term" value="F:DNA-binding transcription factor activity"/>
    <property type="evidence" value="ECO:0007669"/>
    <property type="project" value="InterPro"/>
</dbReference>
<dbReference type="Gene3D" id="1.10.10.10">
    <property type="entry name" value="Winged helix-like DNA-binding domain superfamily/Winged helix DNA-binding domain"/>
    <property type="match status" value="1"/>
</dbReference>
<proteinExistence type="predicted"/>
<organism evidence="5 6">
    <name type="scientific">Rhodovulum sulfidophilum</name>
    <name type="common">Rhodobacter sulfidophilus</name>
    <dbReference type="NCBI Taxonomy" id="35806"/>
    <lineage>
        <taxon>Bacteria</taxon>
        <taxon>Pseudomonadati</taxon>
        <taxon>Pseudomonadota</taxon>
        <taxon>Alphaproteobacteria</taxon>
        <taxon>Rhodobacterales</taxon>
        <taxon>Paracoccaceae</taxon>
        <taxon>Rhodovulum</taxon>
    </lineage>
</organism>
<dbReference type="Proteomes" id="UP000249185">
    <property type="component" value="Unassembled WGS sequence"/>
</dbReference>
<evidence type="ECO:0000259" key="4">
    <source>
        <dbReference type="PROSITE" id="PS50949"/>
    </source>
</evidence>
<accession>A0A2W5N0M6</accession>
<dbReference type="PROSITE" id="PS50949">
    <property type="entry name" value="HTH_GNTR"/>
    <property type="match status" value="1"/>
</dbReference>
<keyword evidence="2" id="KW-0238">DNA-binding</keyword>
<dbReference type="PRINTS" id="PR00035">
    <property type="entry name" value="HTHGNTR"/>
</dbReference>
<dbReference type="Pfam" id="PF07729">
    <property type="entry name" value="FCD"/>
    <property type="match status" value="1"/>
</dbReference>
<gene>
    <name evidence="5" type="ORF">DI556_20965</name>
</gene>
<dbReference type="Pfam" id="PF00392">
    <property type="entry name" value="GntR"/>
    <property type="match status" value="1"/>
</dbReference>
<evidence type="ECO:0000256" key="1">
    <source>
        <dbReference type="ARBA" id="ARBA00023015"/>
    </source>
</evidence>
<evidence type="ECO:0000313" key="5">
    <source>
        <dbReference type="EMBL" id="PZQ46178.1"/>
    </source>
</evidence>
<dbReference type="PANTHER" id="PTHR43537:SF50">
    <property type="entry name" value="TRANSCRIPTIONAL REGULATORY PROTEIN"/>
    <property type="match status" value="1"/>
</dbReference>
<keyword evidence="1" id="KW-0805">Transcription regulation</keyword>
<dbReference type="AlphaFoldDB" id="A0A2W5N0M6"/>
<dbReference type="InterPro" id="IPR036390">
    <property type="entry name" value="WH_DNA-bd_sf"/>
</dbReference>
<sequence length="238" mass="26839">MNYLPEPVKDLRRRTLHEELIQTLRDLIVHGRLAPGAKVPEKELCDIYSVSRTPLREALKVLASEGLVVLETNRGARVSRITQRDLDEVFPVMGVLEGLAGELACRNITEPELDEIRELHARMLRHYRDRDLEAYFVVNQRIHEALLGAAKNETLSAHCRSLSARVQRARYVANMTPDRWAQAVEEHEEIVAHLAARDGEKLAATLRRHLANKLTAVRQYLDGAPAEAGERPGPRGAD</sequence>
<dbReference type="InterPro" id="IPR011711">
    <property type="entry name" value="GntR_C"/>
</dbReference>
<dbReference type="EMBL" id="QFPW01000029">
    <property type="protein sequence ID" value="PZQ46178.1"/>
    <property type="molecule type" value="Genomic_DNA"/>
</dbReference>
<dbReference type="GO" id="GO:0003677">
    <property type="term" value="F:DNA binding"/>
    <property type="evidence" value="ECO:0007669"/>
    <property type="project" value="UniProtKB-KW"/>
</dbReference>
<dbReference type="SUPFAM" id="SSF46785">
    <property type="entry name" value="Winged helix' DNA-binding domain"/>
    <property type="match status" value="1"/>
</dbReference>